<gene>
    <name evidence="4" type="ORF">K0U00_29780</name>
</gene>
<evidence type="ECO:0000313" key="4">
    <source>
        <dbReference type="EMBL" id="MBW7458236.1"/>
    </source>
</evidence>
<protein>
    <submittedName>
        <fullName evidence="4">GNAT family N-acetyltransferase</fullName>
    </submittedName>
</protein>
<dbReference type="CDD" id="cd04301">
    <property type="entry name" value="NAT_SF"/>
    <property type="match status" value="1"/>
</dbReference>
<keyword evidence="1" id="KW-0808">Transferase</keyword>
<dbReference type="PROSITE" id="PS51186">
    <property type="entry name" value="GNAT"/>
    <property type="match status" value="1"/>
</dbReference>
<evidence type="ECO:0000313" key="5">
    <source>
        <dbReference type="Proteomes" id="UP001519887"/>
    </source>
</evidence>
<dbReference type="InterPro" id="IPR050680">
    <property type="entry name" value="YpeA/RimI_acetyltransf"/>
</dbReference>
<dbReference type="InterPro" id="IPR016181">
    <property type="entry name" value="Acyl_CoA_acyltransferase"/>
</dbReference>
<keyword evidence="2" id="KW-0012">Acyltransferase</keyword>
<accession>A0ABS7CC78</accession>
<organism evidence="4 5">
    <name type="scientific">Paenibacillus sepulcri</name>
    <dbReference type="NCBI Taxonomy" id="359917"/>
    <lineage>
        <taxon>Bacteria</taxon>
        <taxon>Bacillati</taxon>
        <taxon>Bacillota</taxon>
        <taxon>Bacilli</taxon>
        <taxon>Bacillales</taxon>
        <taxon>Paenibacillaceae</taxon>
        <taxon>Paenibacillus</taxon>
    </lineage>
</organism>
<comment type="caution">
    <text evidence="4">The sequence shown here is derived from an EMBL/GenBank/DDBJ whole genome shotgun (WGS) entry which is preliminary data.</text>
</comment>
<dbReference type="Pfam" id="PF00583">
    <property type="entry name" value="Acetyltransf_1"/>
    <property type="match status" value="1"/>
</dbReference>
<dbReference type="EMBL" id="JAHZIK010001122">
    <property type="protein sequence ID" value="MBW7458236.1"/>
    <property type="molecule type" value="Genomic_DNA"/>
</dbReference>
<feature type="domain" description="N-acetyltransferase" evidence="3">
    <location>
        <begin position="1"/>
        <end position="148"/>
    </location>
</feature>
<sequence>MIRRRRARTDDPEIIRLIIRELIPLSYTTSPRDAQAIRDLPKRLRDGVTFVAARTKTSTPMGFVHLYIRGETLLYDMLAVHPQHRGKQLGTQLMAQGEAYGRIHKCKTARLFVDYSNPRAMRLYTQLGYKTVRELPDYQCYEMIKSLTTSF</sequence>
<reference evidence="4 5" key="1">
    <citation type="submission" date="2021-07" db="EMBL/GenBank/DDBJ databases">
        <title>Paenibacillus radiodurans sp. nov., isolated from the southeastern edge of Tengger Desert.</title>
        <authorList>
            <person name="Zhang G."/>
        </authorList>
    </citation>
    <scope>NUCLEOTIDE SEQUENCE [LARGE SCALE GENOMIC DNA]</scope>
    <source>
        <strain evidence="4 5">CCM 7311</strain>
    </source>
</reference>
<name>A0ABS7CC78_9BACL</name>
<evidence type="ECO:0000259" key="3">
    <source>
        <dbReference type="PROSITE" id="PS51186"/>
    </source>
</evidence>
<dbReference type="InterPro" id="IPR000182">
    <property type="entry name" value="GNAT_dom"/>
</dbReference>
<dbReference type="Gene3D" id="3.40.630.30">
    <property type="match status" value="1"/>
</dbReference>
<dbReference type="PANTHER" id="PTHR43420">
    <property type="entry name" value="ACETYLTRANSFERASE"/>
    <property type="match status" value="1"/>
</dbReference>
<dbReference type="RefSeq" id="WP_210045490.1">
    <property type="nucleotide sequence ID" value="NZ_JBHLVU010000004.1"/>
</dbReference>
<proteinExistence type="predicted"/>
<evidence type="ECO:0000256" key="2">
    <source>
        <dbReference type="ARBA" id="ARBA00023315"/>
    </source>
</evidence>
<keyword evidence="5" id="KW-1185">Reference proteome</keyword>
<dbReference type="SUPFAM" id="SSF55729">
    <property type="entry name" value="Acyl-CoA N-acyltransferases (Nat)"/>
    <property type="match status" value="1"/>
</dbReference>
<evidence type="ECO:0000256" key="1">
    <source>
        <dbReference type="ARBA" id="ARBA00022679"/>
    </source>
</evidence>
<dbReference type="Proteomes" id="UP001519887">
    <property type="component" value="Unassembled WGS sequence"/>
</dbReference>